<organism evidence="1">
    <name type="scientific">Solanum chacoense</name>
    <name type="common">Chaco potato</name>
    <dbReference type="NCBI Taxonomy" id="4108"/>
    <lineage>
        <taxon>Eukaryota</taxon>
        <taxon>Viridiplantae</taxon>
        <taxon>Streptophyta</taxon>
        <taxon>Embryophyta</taxon>
        <taxon>Tracheophyta</taxon>
        <taxon>Spermatophyta</taxon>
        <taxon>Magnoliopsida</taxon>
        <taxon>eudicotyledons</taxon>
        <taxon>Gunneridae</taxon>
        <taxon>Pentapetalae</taxon>
        <taxon>asterids</taxon>
        <taxon>lamiids</taxon>
        <taxon>Solanales</taxon>
        <taxon>Solanaceae</taxon>
        <taxon>Solanoideae</taxon>
        <taxon>Solaneae</taxon>
        <taxon>Solanum</taxon>
    </lineage>
</organism>
<accession>A0A0V0GYW1</accession>
<protein>
    <submittedName>
        <fullName evidence="1">Putative ovule protein</fullName>
    </submittedName>
</protein>
<reference evidence="1" key="1">
    <citation type="submission" date="2015-12" db="EMBL/GenBank/DDBJ databases">
        <title>Gene expression during late stages of embryo sac development: a critical building block for successful pollen-pistil interactions.</title>
        <authorList>
            <person name="Liu Y."/>
            <person name="Joly V."/>
            <person name="Sabar M."/>
            <person name="Matton D.P."/>
        </authorList>
    </citation>
    <scope>NUCLEOTIDE SEQUENCE</scope>
</reference>
<dbReference type="AlphaFoldDB" id="A0A0V0GYW1"/>
<name>A0A0V0GYW1_SOLCH</name>
<proteinExistence type="predicted"/>
<dbReference type="EMBL" id="GEDG01028268">
    <property type="protein sequence ID" value="JAP13300.1"/>
    <property type="molecule type" value="Transcribed_RNA"/>
</dbReference>
<sequence>MCVCGIFITGKLMSEFLLLFKSLMNSTFSLNMKRFVYYLYALKVVCSSGFEFIPHLRVFMFWIVRYCVI</sequence>
<evidence type="ECO:0000313" key="1">
    <source>
        <dbReference type="EMBL" id="JAP13300.1"/>
    </source>
</evidence>